<name>A0A8T0PKL3_PANVG</name>
<dbReference type="Proteomes" id="UP000823388">
    <property type="component" value="Chromosome 8K"/>
</dbReference>
<feature type="transmembrane region" description="Helical" evidence="2">
    <location>
        <begin position="15"/>
        <end position="34"/>
    </location>
</feature>
<dbReference type="InterPro" id="IPR007658">
    <property type="entry name" value="DUF594"/>
</dbReference>
<accession>A0A8T0PKL3</accession>
<feature type="transmembrane region" description="Helical" evidence="2">
    <location>
        <begin position="266"/>
        <end position="286"/>
    </location>
</feature>
<dbReference type="AlphaFoldDB" id="A0A8T0PKL3"/>
<organism evidence="4 5">
    <name type="scientific">Panicum virgatum</name>
    <name type="common">Blackwell switchgrass</name>
    <dbReference type="NCBI Taxonomy" id="38727"/>
    <lineage>
        <taxon>Eukaryota</taxon>
        <taxon>Viridiplantae</taxon>
        <taxon>Streptophyta</taxon>
        <taxon>Embryophyta</taxon>
        <taxon>Tracheophyta</taxon>
        <taxon>Spermatophyta</taxon>
        <taxon>Magnoliopsida</taxon>
        <taxon>Liliopsida</taxon>
        <taxon>Poales</taxon>
        <taxon>Poaceae</taxon>
        <taxon>PACMAD clade</taxon>
        <taxon>Panicoideae</taxon>
        <taxon>Panicodae</taxon>
        <taxon>Paniceae</taxon>
        <taxon>Panicinae</taxon>
        <taxon>Panicum</taxon>
        <taxon>Panicum sect. Hiantes</taxon>
    </lineage>
</organism>
<evidence type="ECO:0000313" key="5">
    <source>
        <dbReference type="Proteomes" id="UP000823388"/>
    </source>
</evidence>
<keyword evidence="2" id="KW-0472">Membrane</keyword>
<reference evidence="4" key="1">
    <citation type="submission" date="2020-05" db="EMBL/GenBank/DDBJ databases">
        <title>WGS assembly of Panicum virgatum.</title>
        <authorList>
            <person name="Lovell J.T."/>
            <person name="Jenkins J."/>
            <person name="Shu S."/>
            <person name="Juenger T.E."/>
            <person name="Schmutz J."/>
        </authorList>
    </citation>
    <scope>NUCLEOTIDE SEQUENCE</scope>
    <source>
        <strain evidence="4">AP13</strain>
    </source>
</reference>
<evidence type="ECO:0000259" key="3">
    <source>
        <dbReference type="Pfam" id="PF13968"/>
    </source>
</evidence>
<sequence length="673" mass="76723">MAMAGVLHLWNEWEIQILVLVSFALQVFLLSFAWMRRRNISRALRIVIWLMYLLAEYTATYTLGHMSIGCKAGEHQQLMAFWAPFLLVHLGGQDTITAYTMEDSQLWLRHLLTFAVQALGAGYVLYKNIGGRRPLLAPAVVMYLVGVLKNAERVWALSFSRLEMIRRYLDSVSIKKKDGDYPGADCLQPQDDESVLQGAHDLLNICMGQFVDDKIWPSEFQRNAMEYFHGNEKTIKTFELIEMQLSLMYDIFYTKAAVIHTWYGRCFRAISLLGTAMAFFLFQFSAAGKGSYNRVDVAVTYMLVTGALILETASVVRAMGSTWTCATLRVRKWDWLHKLHVSLRRYVRIAQARRCFSLTPNQPSHQPDSQPAVFSSHARSAQPPATSQPNKVITSLRTKIVAFCANSSSMIVTGAKELVMEEMELVMLEIRRMVTECQGKEEMMWSYRGQCALEGRLDERLKDLTWSTSTEFDQSILAWHFATDKFLRLLKSKNVGGALVEATKTVSNYMLPSPVRPTLHLKARQQLQAEDTAGVLAPGYKLSKELEMLAEQNLELLPVVFGVWVEMLCYAAHHCSRESHARQLSSGGELITVVWLLTTAEFDRVYYKETNFKERKHGSVWNFLNFVDSTDFIKSVARLLIGLIKSVAILLIGLLCLPIYFCVFFSHYFCCNY</sequence>
<evidence type="ECO:0000313" key="4">
    <source>
        <dbReference type="EMBL" id="KAG2562140.1"/>
    </source>
</evidence>
<keyword evidence="5" id="KW-1185">Reference proteome</keyword>
<evidence type="ECO:0000256" key="1">
    <source>
        <dbReference type="SAM" id="MobiDB-lite"/>
    </source>
</evidence>
<gene>
    <name evidence="4" type="ORF">PVAP13_8KG233500</name>
</gene>
<feature type="domain" description="DUF4220" evidence="3">
    <location>
        <begin position="49"/>
        <end position="354"/>
    </location>
</feature>
<comment type="caution">
    <text evidence="4">The sequence shown here is derived from an EMBL/GenBank/DDBJ whole genome shotgun (WGS) entry which is preliminary data.</text>
</comment>
<dbReference type="OrthoDB" id="689418at2759"/>
<feature type="transmembrane region" description="Helical" evidence="2">
    <location>
        <begin position="107"/>
        <end position="126"/>
    </location>
</feature>
<dbReference type="InterPro" id="IPR025315">
    <property type="entry name" value="DUF4220"/>
</dbReference>
<dbReference type="EMBL" id="CM029051">
    <property type="protein sequence ID" value="KAG2562140.1"/>
    <property type="molecule type" value="Genomic_DNA"/>
</dbReference>
<keyword evidence="2" id="KW-1133">Transmembrane helix</keyword>
<evidence type="ECO:0000256" key="2">
    <source>
        <dbReference type="SAM" id="Phobius"/>
    </source>
</evidence>
<proteinExistence type="predicted"/>
<feature type="transmembrane region" description="Helical" evidence="2">
    <location>
        <begin position="298"/>
        <end position="319"/>
    </location>
</feature>
<feature type="transmembrane region" description="Helical" evidence="2">
    <location>
        <begin position="647"/>
        <end position="669"/>
    </location>
</feature>
<feature type="region of interest" description="Disordered" evidence="1">
    <location>
        <begin position="359"/>
        <end position="389"/>
    </location>
</feature>
<dbReference type="Pfam" id="PF13968">
    <property type="entry name" value="DUF4220"/>
    <property type="match status" value="1"/>
</dbReference>
<dbReference type="PANTHER" id="PTHR31325">
    <property type="entry name" value="OS01G0798800 PROTEIN-RELATED"/>
    <property type="match status" value="1"/>
</dbReference>
<protein>
    <recommendedName>
        <fullName evidence="3">DUF4220 domain-containing protein</fullName>
    </recommendedName>
</protein>
<keyword evidence="2" id="KW-0812">Transmembrane</keyword>
<dbReference type="Pfam" id="PF04578">
    <property type="entry name" value="DUF594"/>
    <property type="match status" value="1"/>
</dbReference>
<feature type="transmembrane region" description="Helical" evidence="2">
    <location>
        <begin position="46"/>
        <end position="64"/>
    </location>
</feature>